<reference evidence="1 2" key="1">
    <citation type="journal article" date="2020" name="Fungal Divers.">
        <title>Resolving the Mortierellaceae phylogeny through synthesis of multi-gene phylogenetics and phylogenomics.</title>
        <authorList>
            <person name="Vandepol N."/>
            <person name="Liber J."/>
            <person name="Desiro A."/>
            <person name="Na H."/>
            <person name="Kennedy M."/>
            <person name="Barry K."/>
            <person name="Grigoriev I.V."/>
            <person name="Miller A.N."/>
            <person name="O'Donnell K."/>
            <person name="Stajich J.E."/>
            <person name="Bonito G."/>
        </authorList>
    </citation>
    <scope>NUCLEOTIDE SEQUENCE [LARGE SCALE GENOMIC DNA]</scope>
    <source>
        <strain evidence="1 2">AD045</strain>
    </source>
</reference>
<sequence>MTASAQQRNQPSPHRILAVPELLCLIFAHIDDTTIRRTIIRVLWDSGLPLEVLKHKLQTRIPRATHLYCFFHRTGHLGDETSEWLLDVLRWTHNEYQEHRLPLVQDRPVGSKISKTQIGTSLVEGTSAFDITRMLASRPLRQLTLQGYNKIRMVFLNILPYMSLLTHLTIHRVRDSSFCMSQLLETCTRLEHLYIESRWTIDLFGPWLPNRASSDGESKRTPFPLKSLKLIRVQLPQLCLEMFLASTPHLKELKIVLRNQVAADGNDLTRLCQHLQSLTGLKLRSFHYSIEAGPPQTYDDYARMMAVCPQSTDWTIRGSDLSFDTSRLILDNINAHRITTLELLRCTRYVHDLLCQLPHLLSVKAADSVISYLDLDVFTNFRRRNSALQPSPLPASPYDPIRGDSIRVWACRGLQTCHISFSGDVPDQRPSRIFYGYLSRLCPRLRNLKICFPKLYLETRAVDPNKQSTLFLNLESGFCLLTRLKDLERLWIDDEDMDGLLLDGYDIDWMAYSSSSSSSSLTTASSQLSLWSQRKINSQKRQAITAAWQPILERDQSRIAKNVARFDGMSPEEIRQKHDADLEVMLQLSSCGTLLDVKSVIDDIIDRDSRSQPQQQQQLSPFWTRLDRVTICRECGFGASPEVEVARLMAVGAQAKTKNNGKGAASRKDGLWSWRRFIGI</sequence>
<dbReference type="EMBL" id="JAAAIM010000141">
    <property type="protein sequence ID" value="KAG0293849.1"/>
    <property type="molecule type" value="Genomic_DNA"/>
</dbReference>
<keyword evidence="2" id="KW-1185">Reference proteome</keyword>
<protein>
    <recommendedName>
        <fullName evidence="3">F-box domain-containing protein</fullName>
    </recommendedName>
</protein>
<evidence type="ECO:0000313" key="1">
    <source>
        <dbReference type="EMBL" id="KAG0293849.1"/>
    </source>
</evidence>
<gene>
    <name evidence="1" type="ORF">BGZ96_002233</name>
</gene>
<evidence type="ECO:0008006" key="3">
    <source>
        <dbReference type="Google" id="ProtNLM"/>
    </source>
</evidence>
<name>A0ABQ7K9M2_9FUNG</name>
<dbReference type="InterPro" id="IPR032675">
    <property type="entry name" value="LRR_dom_sf"/>
</dbReference>
<organism evidence="1 2">
    <name type="scientific">Linnemannia gamsii</name>
    <dbReference type="NCBI Taxonomy" id="64522"/>
    <lineage>
        <taxon>Eukaryota</taxon>
        <taxon>Fungi</taxon>
        <taxon>Fungi incertae sedis</taxon>
        <taxon>Mucoromycota</taxon>
        <taxon>Mortierellomycotina</taxon>
        <taxon>Mortierellomycetes</taxon>
        <taxon>Mortierellales</taxon>
        <taxon>Mortierellaceae</taxon>
        <taxon>Linnemannia</taxon>
    </lineage>
</organism>
<evidence type="ECO:0000313" key="2">
    <source>
        <dbReference type="Proteomes" id="UP001194696"/>
    </source>
</evidence>
<proteinExistence type="predicted"/>
<dbReference type="Gene3D" id="3.80.10.10">
    <property type="entry name" value="Ribonuclease Inhibitor"/>
    <property type="match status" value="1"/>
</dbReference>
<accession>A0ABQ7K9M2</accession>
<dbReference type="Proteomes" id="UP001194696">
    <property type="component" value="Unassembled WGS sequence"/>
</dbReference>
<dbReference type="SUPFAM" id="SSF52047">
    <property type="entry name" value="RNI-like"/>
    <property type="match status" value="1"/>
</dbReference>
<comment type="caution">
    <text evidence="1">The sequence shown here is derived from an EMBL/GenBank/DDBJ whole genome shotgun (WGS) entry which is preliminary data.</text>
</comment>